<evidence type="ECO:0000313" key="2">
    <source>
        <dbReference type="Proteomes" id="UP000092666"/>
    </source>
</evidence>
<organism evidence="1 2">
    <name type="scientific">Kwoniella heveanensis BCC8398</name>
    <dbReference type="NCBI Taxonomy" id="1296120"/>
    <lineage>
        <taxon>Eukaryota</taxon>
        <taxon>Fungi</taxon>
        <taxon>Dikarya</taxon>
        <taxon>Basidiomycota</taxon>
        <taxon>Agaricomycotina</taxon>
        <taxon>Tremellomycetes</taxon>
        <taxon>Tremellales</taxon>
        <taxon>Cryptococcaceae</taxon>
        <taxon>Kwoniella</taxon>
    </lineage>
</organism>
<dbReference type="SUPFAM" id="SSF52777">
    <property type="entry name" value="CoA-dependent acyltransferases"/>
    <property type="match status" value="1"/>
</dbReference>
<dbReference type="EMBL" id="KI669493">
    <property type="protein sequence ID" value="OCF37269.1"/>
    <property type="molecule type" value="Genomic_DNA"/>
</dbReference>
<dbReference type="STRING" id="1296120.A0A1B9H1W5"/>
<name>A0A1B9H1W5_9TREE</name>
<dbReference type="Proteomes" id="UP000092666">
    <property type="component" value="Unassembled WGS sequence"/>
</dbReference>
<sequence>MEHPVVICPSTLTRTCTRTVSLHERFSLARRNAGYPPIIVIAVAYPTSSALPTTAFLSQRVVRLQRHFPSLWSRIDGERTTKPRLVQLKEPWSPEDILSTGAYTPALSTKEKVNDDGRNGRDEEFETILKAESDRMGNDGEVLRSSPAPAWQVRIHTPASSSSTRAYLTLAVDHVYTDGRGILSLLQALLAPGDISTTSPPYPYEKLSAIPKVEDTLPMKPSVGYILPLIFQKIVLPMFPHFIQNYLKPISPWPAKAIREAPLRCSPGLSVYSVPASEVTAVKTLSKEKGIPTLHGLFKTALVGAIWAVYRHTTTEPKFIVSASTPRSERDPALGHPYCMGNYISSHKIHLELAASQDFWALAKKVSDDLLDPRAISHGRMGMGSLAFVPDGELDGGKDPRKPTKWEEFFLNGAASAEPFGESANVSNLGVCKLPEGAEDLVWGQYASPFTAALCIAMIGHEGGLRLVTTWREGSAVIESETKEVERAFHRILKRLIDAQKDTSLAALAL</sequence>
<dbReference type="InterPro" id="IPR052058">
    <property type="entry name" value="Alcohol_O-acetyltransferase"/>
</dbReference>
<dbReference type="AlphaFoldDB" id="A0A1B9H1W5"/>
<evidence type="ECO:0008006" key="3">
    <source>
        <dbReference type="Google" id="ProtNLM"/>
    </source>
</evidence>
<proteinExistence type="predicted"/>
<reference evidence="2" key="2">
    <citation type="submission" date="2013-12" db="EMBL/GenBank/DDBJ databases">
        <title>Evolution of pathogenesis and genome organization in the Tremellales.</title>
        <authorList>
            <person name="Cuomo C."/>
            <person name="Litvintseva A."/>
            <person name="Heitman J."/>
            <person name="Chen Y."/>
            <person name="Sun S."/>
            <person name="Springer D."/>
            <person name="Dromer F."/>
            <person name="Young S."/>
            <person name="Zeng Q."/>
            <person name="Chapman S."/>
            <person name="Gujja S."/>
            <person name="Saif S."/>
            <person name="Birren B."/>
        </authorList>
    </citation>
    <scope>NUCLEOTIDE SEQUENCE [LARGE SCALE GENOMIC DNA]</scope>
    <source>
        <strain evidence="2">BCC8398</strain>
    </source>
</reference>
<dbReference type="PANTHER" id="PTHR28037:SF1">
    <property type="entry name" value="ALCOHOL O-ACETYLTRANSFERASE 1-RELATED"/>
    <property type="match status" value="1"/>
</dbReference>
<protein>
    <recommendedName>
        <fullName evidence="3">Alcohol acetyltransferase</fullName>
    </recommendedName>
</protein>
<gene>
    <name evidence="1" type="ORF">I316_01178</name>
</gene>
<dbReference type="PANTHER" id="PTHR28037">
    <property type="entry name" value="ALCOHOL O-ACETYLTRANSFERASE 1-RELATED"/>
    <property type="match status" value="1"/>
</dbReference>
<keyword evidence="2" id="KW-1185">Reference proteome</keyword>
<accession>A0A1B9H1W5</accession>
<evidence type="ECO:0000313" key="1">
    <source>
        <dbReference type="EMBL" id="OCF37269.1"/>
    </source>
</evidence>
<reference evidence="1 2" key="1">
    <citation type="submission" date="2013-07" db="EMBL/GenBank/DDBJ databases">
        <title>The Genome Sequence of Cryptococcus heveanensis BCC8398.</title>
        <authorList>
            <consortium name="The Broad Institute Genome Sequencing Platform"/>
            <person name="Cuomo C."/>
            <person name="Litvintseva A."/>
            <person name="Chen Y."/>
            <person name="Heitman J."/>
            <person name="Sun S."/>
            <person name="Springer D."/>
            <person name="Dromer F."/>
            <person name="Young S.K."/>
            <person name="Zeng Q."/>
            <person name="Gargeya S."/>
            <person name="Fitzgerald M."/>
            <person name="Abouelleil A."/>
            <person name="Alvarado L."/>
            <person name="Berlin A.M."/>
            <person name="Chapman S.B."/>
            <person name="Dewar J."/>
            <person name="Goldberg J."/>
            <person name="Griggs A."/>
            <person name="Gujja S."/>
            <person name="Hansen M."/>
            <person name="Howarth C."/>
            <person name="Imamovic A."/>
            <person name="Larimer J."/>
            <person name="McCowan C."/>
            <person name="Murphy C."/>
            <person name="Pearson M."/>
            <person name="Priest M."/>
            <person name="Roberts A."/>
            <person name="Saif S."/>
            <person name="Shea T."/>
            <person name="Sykes S."/>
            <person name="Wortman J."/>
            <person name="Nusbaum C."/>
            <person name="Birren B."/>
        </authorList>
    </citation>
    <scope>NUCLEOTIDE SEQUENCE [LARGE SCALE GENOMIC DNA]</scope>
    <source>
        <strain evidence="1 2">BCC8398</strain>
    </source>
</reference>
<dbReference type="OrthoDB" id="2150604at2759"/>